<comment type="caution">
    <text evidence="1">The sequence shown here is derived from an EMBL/GenBank/DDBJ whole genome shotgun (WGS) entry which is preliminary data.</text>
</comment>
<sequence>MSEILAHKYFDKKSSEWNILGFLDECEEEKFDLMIDQYIKSLEKIANDEKDSRREKAQKLLDSYKKASCLTFKIPPGRRWLSRLPVVQRFLADLGIRLDYHLARAWEKGQSKRQIQCYQQTFLEGGTINGSVNGNITCGNFTGSSNKLGEEEVDNPKEEKVLRKNLQDAGDRQIIPLPRIPENQDLDQNHDDRVDDENVNFILQFCVPDDDSQKVAESMIGKVERTALIIDDVNLEETFERYCNECENIFDDIMDLRPGSKFTEKISEAIWENFISNTYPEYKLPKKWEEIINEVFKPKDSLLEWIKCWRGLYVISGENECDEDLYIKDTIYNILAPYIKVFKAPYNILKSGDLEENQFNAQFVNPIFNNTLDAICNVDWRILEVPIESSKHRRNTNLNPIIDKVLSAKRADGLARLWISREEVFIYEQVGPPDYNDLTELYLHDYKLIRTMRDILNQRIIFRLTDGTSDNKDLASFGALGPSSLGRSSCIIRSNYNVLEILCAICSDPEKFLISKSEYAKWIKEFLKTKRPLVKYECKRHNPFVCRFCFGEWFYKSDSCQKQLNQPEEQEKSIKDIPNSTVPSIHDPITRYQNSYLNGGGGSDKRDVRAQTWHSFFRWNGIGEWTPERIGEKKFLQVVIWNEVICCSNDAQPSSFFREMPHNWLKEHANYYEEVLTDYRAKCTKLHELKKDMSVGRIEYLSQLIQIEGSLLPPEIEEAKNKKAIERSLRSFISEKLIRYMDQDKKKGHEFNLSVDYILVLKDSQKNNCELCLSEML</sequence>
<dbReference type="EMBL" id="CAJVPW010010901">
    <property type="protein sequence ID" value="CAG8620423.1"/>
    <property type="molecule type" value="Genomic_DNA"/>
</dbReference>
<evidence type="ECO:0000313" key="1">
    <source>
        <dbReference type="EMBL" id="CAG8620423.1"/>
    </source>
</evidence>
<name>A0ACA9MYI8_9GLOM</name>
<keyword evidence="2" id="KW-1185">Reference proteome</keyword>
<dbReference type="Proteomes" id="UP000789366">
    <property type="component" value="Unassembled WGS sequence"/>
</dbReference>
<gene>
    <name evidence="1" type="ORF">SPELUC_LOCUS7848</name>
</gene>
<reference evidence="1" key="1">
    <citation type="submission" date="2021-06" db="EMBL/GenBank/DDBJ databases">
        <authorList>
            <person name="Kallberg Y."/>
            <person name="Tangrot J."/>
            <person name="Rosling A."/>
        </authorList>
    </citation>
    <scope>NUCLEOTIDE SEQUENCE</scope>
    <source>
        <strain evidence="1">28 12/20/2015</strain>
    </source>
</reference>
<organism evidence="1 2">
    <name type="scientific">Cetraspora pellucida</name>
    <dbReference type="NCBI Taxonomy" id="1433469"/>
    <lineage>
        <taxon>Eukaryota</taxon>
        <taxon>Fungi</taxon>
        <taxon>Fungi incertae sedis</taxon>
        <taxon>Mucoromycota</taxon>
        <taxon>Glomeromycotina</taxon>
        <taxon>Glomeromycetes</taxon>
        <taxon>Diversisporales</taxon>
        <taxon>Gigasporaceae</taxon>
        <taxon>Cetraspora</taxon>
    </lineage>
</organism>
<proteinExistence type="predicted"/>
<protein>
    <submittedName>
        <fullName evidence="1">12530_t:CDS:1</fullName>
    </submittedName>
</protein>
<accession>A0ACA9MYI8</accession>
<evidence type="ECO:0000313" key="2">
    <source>
        <dbReference type="Proteomes" id="UP000789366"/>
    </source>
</evidence>